<dbReference type="OrthoDB" id="9768793at2"/>
<dbReference type="SUPFAM" id="SSF51430">
    <property type="entry name" value="NAD(P)-linked oxidoreductase"/>
    <property type="match status" value="1"/>
</dbReference>
<dbReference type="GeneID" id="80452129"/>
<dbReference type="RefSeq" id="WP_096381923.1">
    <property type="nucleotide sequence ID" value="NZ_AP017457.1"/>
</dbReference>
<name>A0A173LX94_9MICO</name>
<evidence type="ECO:0000313" key="4">
    <source>
        <dbReference type="Proteomes" id="UP000243847"/>
    </source>
</evidence>
<accession>A0A173LX94</accession>
<dbReference type="GO" id="GO:0016491">
    <property type="term" value="F:oxidoreductase activity"/>
    <property type="evidence" value="ECO:0007669"/>
    <property type="project" value="UniProtKB-KW"/>
</dbReference>
<dbReference type="InterPro" id="IPR036812">
    <property type="entry name" value="NAD(P)_OxRdtase_dom_sf"/>
</dbReference>
<dbReference type="InterPro" id="IPR050791">
    <property type="entry name" value="Aldo-Keto_reductase"/>
</dbReference>
<protein>
    <submittedName>
        <fullName evidence="3">Aldo/keto reductase</fullName>
    </submittedName>
</protein>
<dbReference type="KEGG" id="amin:AUMI_19350"/>
<dbReference type="GO" id="GO:0005737">
    <property type="term" value="C:cytoplasm"/>
    <property type="evidence" value="ECO:0007669"/>
    <property type="project" value="TreeGrafter"/>
</dbReference>
<dbReference type="EMBL" id="AP017457">
    <property type="protein sequence ID" value="BAU99477.1"/>
    <property type="molecule type" value="Genomic_DNA"/>
</dbReference>
<dbReference type="Gene3D" id="3.20.20.100">
    <property type="entry name" value="NADP-dependent oxidoreductase domain"/>
    <property type="match status" value="1"/>
</dbReference>
<reference evidence="3 4" key="1">
    <citation type="journal article" date="2016" name="Genome Announc.">
        <title>Complete Genome Sequence of Aurantimicrobium minutum Type Strain KNCT, a Planktonic Ultramicrobacterium Isolated from River Water.</title>
        <authorList>
            <person name="Nakai R."/>
            <person name="Fujisawa T."/>
            <person name="Nakamura Y."/>
            <person name="Nishide H."/>
            <person name="Uchiyama I."/>
            <person name="Baba T."/>
            <person name="Toyoda A."/>
            <person name="Fujiyama A."/>
            <person name="Naganuma T."/>
            <person name="Niki H."/>
        </authorList>
    </citation>
    <scope>NUCLEOTIDE SEQUENCE [LARGE SCALE GENOMIC DNA]</scope>
    <source>
        <strain evidence="3 4">KNC</strain>
    </source>
</reference>
<gene>
    <name evidence="3" type="ORF">AUMI_19350</name>
</gene>
<dbReference type="Proteomes" id="UP000243847">
    <property type="component" value="Chromosome sequence1"/>
</dbReference>
<evidence type="ECO:0000313" key="3">
    <source>
        <dbReference type="EMBL" id="BAU99477.1"/>
    </source>
</evidence>
<dbReference type="AlphaFoldDB" id="A0A173LX94"/>
<keyword evidence="1" id="KW-0560">Oxidoreductase</keyword>
<sequence>MKYTQLRELTVSRIGLGCMGMSHLFTGKDQPDEVHIATIHRALDLGVTFFDTAEIYGPFKNEVLVGKALKAHRDKVVIATKFGLMTGEGPDRKLGMDSTPANIRYSVEQSLKRLGMDYIDLYYQHRVDKSVPIEDVIGTLQELITEGKIGHIGLSEAGKETIRRANAVHPITALQSEYSLWTRDGEDGTLDLLRELGIGFVPYSPLGRGMLSGKITSLDQFDADDWRLTNPRFEPEAFEKNKEILTEVISIAEEVGCTPAQLAIAWLLAKGSDWSPIPGTVRINHLEEDLAAVDVVLSDDQIARLDNVTQPIGDHHSAAQLKMFDR</sequence>
<dbReference type="InterPro" id="IPR023210">
    <property type="entry name" value="NADP_OxRdtase_dom"/>
</dbReference>
<dbReference type="PANTHER" id="PTHR43625:SF40">
    <property type="entry name" value="ALDO-KETO REDUCTASE YAKC [NADP(+)]"/>
    <property type="match status" value="1"/>
</dbReference>
<dbReference type="CDD" id="cd19076">
    <property type="entry name" value="AKR_AKR13A_13D"/>
    <property type="match status" value="1"/>
</dbReference>
<dbReference type="Pfam" id="PF00248">
    <property type="entry name" value="Aldo_ket_red"/>
    <property type="match status" value="1"/>
</dbReference>
<evidence type="ECO:0000259" key="2">
    <source>
        <dbReference type="Pfam" id="PF00248"/>
    </source>
</evidence>
<feature type="domain" description="NADP-dependent oxidoreductase" evidence="2">
    <location>
        <begin position="18"/>
        <end position="308"/>
    </location>
</feature>
<dbReference type="PANTHER" id="PTHR43625">
    <property type="entry name" value="AFLATOXIN B1 ALDEHYDE REDUCTASE"/>
    <property type="match status" value="1"/>
</dbReference>
<proteinExistence type="predicted"/>
<evidence type="ECO:0000256" key="1">
    <source>
        <dbReference type="ARBA" id="ARBA00023002"/>
    </source>
</evidence>
<organism evidence="3 4">
    <name type="scientific">Aurantimicrobium minutum</name>
    <dbReference type="NCBI Taxonomy" id="708131"/>
    <lineage>
        <taxon>Bacteria</taxon>
        <taxon>Bacillati</taxon>
        <taxon>Actinomycetota</taxon>
        <taxon>Actinomycetes</taxon>
        <taxon>Micrococcales</taxon>
        <taxon>Microbacteriaceae</taxon>
        <taxon>Aurantimicrobium</taxon>
    </lineage>
</organism>